<keyword evidence="2" id="KW-1185">Reference proteome</keyword>
<protein>
    <submittedName>
        <fullName evidence="1">Uncharacterized protein</fullName>
    </submittedName>
</protein>
<dbReference type="RefSeq" id="WP_046723500.1">
    <property type="nucleotide sequence ID" value="NZ_CP009922.3"/>
</dbReference>
<reference evidence="1" key="1">
    <citation type="submission" date="2019-08" db="EMBL/GenBank/DDBJ databases">
        <title>Complete genome sequence of a mangrove-derived Streptomyces xiamenensis.</title>
        <authorList>
            <person name="Xu J."/>
        </authorList>
    </citation>
    <scope>NUCLEOTIDE SEQUENCE</scope>
    <source>
        <strain evidence="1">318</strain>
    </source>
</reference>
<evidence type="ECO:0000313" key="2">
    <source>
        <dbReference type="Proteomes" id="UP000034034"/>
    </source>
</evidence>
<accession>A0A0F7FTP0</accession>
<sequence>MRSPVTASALARALADLLTGARATTAGPEGRRIITLALTTRGAYLLIRTLAGAGRLYTPGSLLWCARQRRVGTVLAREQRLVRLRAVADDLPFHAPPGTLRPATLPQIQATLAIRHRWHGPD</sequence>
<dbReference type="PATRIC" id="fig|408015.6.peg.1754"/>
<gene>
    <name evidence="1" type="ORF">SXIM_17190</name>
</gene>
<dbReference type="AlphaFoldDB" id="A0A0F7FTP0"/>
<evidence type="ECO:0000313" key="1">
    <source>
        <dbReference type="EMBL" id="AKG43103.1"/>
    </source>
</evidence>
<name>A0A0F7FTP0_9ACTN</name>
<dbReference type="EMBL" id="CP009922">
    <property type="protein sequence ID" value="AKG43103.1"/>
    <property type="molecule type" value="Genomic_DNA"/>
</dbReference>
<organism evidence="1 2">
    <name type="scientific">Streptomyces xiamenensis</name>
    <dbReference type="NCBI Taxonomy" id="408015"/>
    <lineage>
        <taxon>Bacteria</taxon>
        <taxon>Bacillati</taxon>
        <taxon>Actinomycetota</taxon>
        <taxon>Actinomycetes</taxon>
        <taxon>Kitasatosporales</taxon>
        <taxon>Streptomycetaceae</taxon>
        <taxon>Streptomyces</taxon>
    </lineage>
</organism>
<proteinExistence type="predicted"/>
<dbReference type="Proteomes" id="UP000034034">
    <property type="component" value="Chromosome"/>
</dbReference>
<dbReference type="HOGENOM" id="CLU_2025540_0_0_11"/>
<dbReference type="KEGG" id="sxi:SXIM_17190"/>
<dbReference type="STRING" id="408015.SXIM_17190"/>